<evidence type="ECO:0000256" key="2">
    <source>
        <dbReference type="SAM" id="MobiDB-lite"/>
    </source>
</evidence>
<sequence length="2047" mass="229688">MVPVPRGVTPIASTSLLGLRQATDMLEQHATVTKEKRTSHQYQQSTRKSTGQENTLADVVNSLSRRDSDEHAVPRVSDTDYASLLEWIRCERMKKLPPEGSSYDKALVWAALFVERVHSFDSEIEQFAGDSHLAAQLSYGYCASLLELGEQNASALMDLFGFFYRCSAGLGNLLDRAELFLVSSDIKDQLVLALADLVTLVVCVARHFHRSLLSSESVSIDIYSTFPSPIDSFRGRCEHVSELMWRHQLTREGFDVDKGEVQSPLIHVINSDNRVEVGINTLKDWLQPEDPALAHVTEALAPSAQEREEATCMWVRPYLTRFLKGEQQVLSITGKPGSGKTVLSTVINDYLQHPVGGMRYTSILAPINGRVPANTTPTTIAKTILSQMFNKRLGNVQLYQILADAYNESQLTVDEASYDDLLWNTLSSALQASLVGARELVLVVDGVDEASCGEIAMSRRLHDAVSKTPSLKLIMLASEAVKSLPSQMTVQVNLGFIFDDVAAVTRKILNQSHAFDAMSAEDQEMTVAKITDASAGSFLWAKLTAKRVRDENPSNKAALPKSVDSIVQAGYKVIDLISHTLQSKLNDDTKKVLLWLATASRPLTQGELAALLSTQPERATIIQNQDVDIPHLLKPVASLVFFQNELVYLRHAQVRTAILDVFSKHKLLPAIKDRKVDFAQRLLLYTKHNVTDNREPSLDSMNGRITNQLLEKHCLLDFALRYWASYVKIAFGCTNDQEINTAVKSLRPVFPTSSSVPLLEMTIWASKATPSLRSIHGIQTCMYRQILNNNHPATLQAIISEALFYRQIYNIVPVESSRVFYQAAKMSQDMLSVRHLITLQMTKFFLEATADQITESKTEVMNWRIEMLKLLVECYKVHYAATSVEITSTLTQLSEHYTLIKEDRKAQEIIESLEGSAADSTPQRSGSRQLDESLLVHLHGRKDKVETGTTLAFDGIEADEVISLSFDLKTLFGAGRASASRAAYLGGRTNASYAYQSSHSTEHKLSMVRGVFAYTQFLKGQKRDNEASSILAGFWEAYDKNTPSAEILVPHLLEIAQVMKSVGLSVLALEVYKHCAQSTSKQSTTHKDVQKYIQSTSREVMRSSSTTSVMTESTLTEIVYSASSADQVSSRSAISLMEIYLSQHRWNDATRVLKQVLRSLWPAMFVPSPESVVLPSAHVEYCIELAERLADCYRYRHHSIKEEDTRTRLYRAARRDRQVCGDETLERVTKSLLRLYERTSQLEKVITIHQDMLHDLTKRFGTDHPTVIQKLWTLAELTRPHPIAVEYYHQIVQFLNKDSETCHPDAFEPLLIVATEFLKLDRYVDALKPCRVLFNTLQTPNISRKLQDQTFVQNIYESYVNCLRMTNSEATIIHDVTVQYRKSCISLFGVTASITIQATTTLANICHESKQYEAEAIQLYEELLQVKSSEFEIDHQDIRTTLDTIYEQQSAALTTSKVENMTTKELQKVVSIRTQRLASIRSSYGWAHEEALSQMENIVSLYVKQEKLQAAISLLQETTVQVLSTETSSIKLAAAAKSIASGYIAIGQIHKARELANEIYLHIIIKSSNSASALGFDKTSNRRLGLGFLAQLEYTIRQSTDDSTTLNEIQATLTTEYLYFEQFRAILASKTANLQQTAPKVARMHAFLLSRRRQSAAIQMVDQYTSFFLATEGSNLDIDANQAKVFIETILEYFSTHVSRDFARSVAIASYNRVSQQLDSKDYQSACHLAFAAMKYIGACHGYRSQATLKLVFKLGLLIAGKEIDLGPEDSAKKYMLSVSGMILRDTLGYFKQHNVEFTQLDLANVNSLIKVLDEQHDYHTLVWVLTSLWNNRDVHALSQPHHAYTLALGRMLVISRYLIGDYTASIKLAEDLVYNCARVHGPRHPSTVEITVLLSQMYTSVAQGYQSQKARRELAYRYYRKAAALHENALRVFIDPSSSSTSDVDMEVISGMSSPSSASSPGENADGKHVRQHLRMLKLAVERLGDWPKDYSEYERLNQELFNAFAHDLEGVEGVDKWNLQSFGSGQAEASDDLISFHREGLAIAV</sequence>
<evidence type="ECO:0000313" key="5">
    <source>
        <dbReference type="Proteomes" id="UP001220324"/>
    </source>
</evidence>
<dbReference type="Gene3D" id="3.40.50.300">
    <property type="entry name" value="P-loop containing nucleotide triphosphate hydrolases"/>
    <property type="match status" value="1"/>
</dbReference>
<comment type="caution">
    <text evidence="4">The sequence shown here is derived from an EMBL/GenBank/DDBJ whole genome shotgun (WGS) entry which is preliminary data.</text>
</comment>
<proteinExistence type="predicted"/>
<evidence type="ECO:0000256" key="1">
    <source>
        <dbReference type="ARBA" id="ARBA00022737"/>
    </source>
</evidence>
<feature type="region of interest" description="Disordered" evidence="2">
    <location>
        <begin position="31"/>
        <end position="53"/>
    </location>
</feature>
<name>A0AAD6CL00_9EURO</name>
<accession>A0AAD6CL00</accession>
<dbReference type="InterPro" id="IPR011990">
    <property type="entry name" value="TPR-like_helical_dom_sf"/>
</dbReference>
<evidence type="ECO:0000259" key="3">
    <source>
        <dbReference type="Pfam" id="PF24883"/>
    </source>
</evidence>
<dbReference type="Pfam" id="PF24883">
    <property type="entry name" value="NPHP3_N"/>
    <property type="match status" value="1"/>
</dbReference>
<feature type="compositionally biased region" description="Polar residues" evidence="2">
    <location>
        <begin position="40"/>
        <end position="53"/>
    </location>
</feature>
<dbReference type="Gene3D" id="1.25.40.10">
    <property type="entry name" value="Tetratricopeptide repeat domain"/>
    <property type="match status" value="2"/>
</dbReference>
<keyword evidence="5" id="KW-1185">Reference proteome</keyword>
<dbReference type="SUPFAM" id="SSF52540">
    <property type="entry name" value="P-loop containing nucleoside triphosphate hydrolases"/>
    <property type="match status" value="1"/>
</dbReference>
<dbReference type="PANTHER" id="PTHR10039:SF9">
    <property type="entry name" value="NACHT DOMAIN PROTEIN (AFU_ORTHOLOGUE AFUA_2G01760)"/>
    <property type="match status" value="1"/>
</dbReference>
<feature type="domain" description="Nephrocystin 3-like N-terminal" evidence="3">
    <location>
        <begin position="319"/>
        <end position="474"/>
    </location>
</feature>
<dbReference type="InterPro" id="IPR027417">
    <property type="entry name" value="P-loop_NTPase"/>
</dbReference>
<keyword evidence="1" id="KW-0677">Repeat</keyword>
<reference evidence="4 5" key="1">
    <citation type="journal article" date="2023" name="IMA Fungus">
        <title>Comparative genomic study of the Penicillium genus elucidates a diverse pangenome and 15 lateral gene transfer events.</title>
        <authorList>
            <person name="Petersen C."/>
            <person name="Sorensen T."/>
            <person name="Nielsen M.R."/>
            <person name="Sondergaard T.E."/>
            <person name="Sorensen J.L."/>
            <person name="Fitzpatrick D.A."/>
            <person name="Frisvad J.C."/>
            <person name="Nielsen K.L."/>
        </authorList>
    </citation>
    <scope>NUCLEOTIDE SEQUENCE [LARGE SCALE GENOMIC DNA]</scope>
    <source>
        <strain evidence="4 5">IBT 35679</strain>
    </source>
</reference>
<protein>
    <recommendedName>
        <fullName evidence="3">Nephrocystin 3-like N-terminal domain-containing protein</fullName>
    </recommendedName>
</protein>
<dbReference type="PANTHER" id="PTHR10039">
    <property type="entry name" value="AMELOGENIN"/>
    <property type="match status" value="1"/>
</dbReference>
<dbReference type="InterPro" id="IPR056884">
    <property type="entry name" value="NPHP3-like_N"/>
</dbReference>
<evidence type="ECO:0000313" key="4">
    <source>
        <dbReference type="EMBL" id="KAJ5524174.1"/>
    </source>
</evidence>
<gene>
    <name evidence="4" type="ORF">N7494_010824</name>
</gene>
<dbReference type="Proteomes" id="UP001220324">
    <property type="component" value="Unassembled WGS sequence"/>
</dbReference>
<dbReference type="EMBL" id="JAQIZZ010000008">
    <property type="protein sequence ID" value="KAJ5524174.1"/>
    <property type="molecule type" value="Genomic_DNA"/>
</dbReference>
<organism evidence="4 5">
    <name type="scientific">Penicillium frequentans</name>
    <dbReference type="NCBI Taxonomy" id="3151616"/>
    <lineage>
        <taxon>Eukaryota</taxon>
        <taxon>Fungi</taxon>
        <taxon>Dikarya</taxon>
        <taxon>Ascomycota</taxon>
        <taxon>Pezizomycotina</taxon>
        <taxon>Eurotiomycetes</taxon>
        <taxon>Eurotiomycetidae</taxon>
        <taxon>Eurotiales</taxon>
        <taxon>Aspergillaceae</taxon>
        <taxon>Penicillium</taxon>
    </lineage>
</organism>